<feature type="transmembrane region" description="Helical" evidence="2">
    <location>
        <begin position="111"/>
        <end position="129"/>
    </location>
</feature>
<keyword evidence="2" id="KW-0472">Membrane</keyword>
<name>A0A091BFC2_9GAMM</name>
<dbReference type="RefSeq" id="WP_022970031.1">
    <property type="nucleotide sequence ID" value="NZ_ATVD01000005.1"/>
</dbReference>
<feature type="transmembrane region" description="Helical" evidence="2">
    <location>
        <begin position="69"/>
        <end position="91"/>
    </location>
</feature>
<keyword evidence="2" id="KW-0812">Transmembrane</keyword>
<accession>A0A091BFC2</accession>
<evidence type="ECO:0000313" key="3">
    <source>
        <dbReference type="EMBL" id="KFN43075.1"/>
    </source>
</evidence>
<evidence type="ECO:0000256" key="1">
    <source>
        <dbReference type="SAM" id="MobiDB-lite"/>
    </source>
</evidence>
<reference evidence="3 4" key="1">
    <citation type="submission" date="2013-09" db="EMBL/GenBank/DDBJ databases">
        <title>Genome sequencing of Arenimonas oryziterrae.</title>
        <authorList>
            <person name="Chen F."/>
            <person name="Wang G."/>
        </authorList>
    </citation>
    <scope>NUCLEOTIDE SEQUENCE [LARGE SCALE GENOMIC DNA]</scope>
    <source>
        <strain evidence="3 4">YC6267</strain>
    </source>
</reference>
<dbReference type="Proteomes" id="UP000029385">
    <property type="component" value="Unassembled WGS sequence"/>
</dbReference>
<dbReference type="STRING" id="1121015.GCA_000420545_02424"/>
<feature type="region of interest" description="Disordered" evidence="1">
    <location>
        <begin position="1"/>
        <end position="25"/>
    </location>
</feature>
<keyword evidence="2" id="KW-1133">Transmembrane helix</keyword>
<sequence>MNPQEEQRHQRLQADAERAEREARAPGDVEVDAYRLVWRALQRPLPPALPADFAAQVARRRPVREDASVLEEGLTMLMWVSMAAGAIYFALPPLSAWFAELWRLPLMHAMPWPLLLSLAISLFAVWGFGASERRVPHF</sequence>
<dbReference type="EMBL" id="AVCI01000006">
    <property type="protein sequence ID" value="KFN43075.1"/>
    <property type="molecule type" value="Genomic_DNA"/>
</dbReference>
<comment type="caution">
    <text evidence="3">The sequence shown here is derived from an EMBL/GenBank/DDBJ whole genome shotgun (WGS) entry which is preliminary data.</text>
</comment>
<evidence type="ECO:0000313" key="4">
    <source>
        <dbReference type="Proteomes" id="UP000029385"/>
    </source>
</evidence>
<dbReference type="AlphaFoldDB" id="A0A091BFC2"/>
<keyword evidence="4" id="KW-1185">Reference proteome</keyword>
<organism evidence="3 4">
    <name type="scientific">Arenimonas oryziterrae DSM 21050 = YC6267</name>
    <dbReference type="NCBI Taxonomy" id="1121015"/>
    <lineage>
        <taxon>Bacteria</taxon>
        <taxon>Pseudomonadati</taxon>
        <taxon>Pseudomonadota</taxon>
        <taxon>Gammaproteobacteria</taxon>
        <taxon>Lysobacterales</taxon>
        <taxon>Lysobacteraceae</taxon>
        <taxon>Arenimonas</taxon>
    </lineage>
</organism>
<protein>
    <submittedName>
        <fullName evidence="3">Uncharacterized protein</fullName>
    </submittedName>
</protein>
<gene>
    <name evidence="3" type="ORF">N789_10965</name>
</gene>
<evidence type="ECO:0000256" key="2">
    <source>
        <dbReference type="SAM" id="Phobius"/>
    </source>
</evidence>
<proteinExistence type="predicted"/>
<dbReference type="PATRIC" id="fig|1121015.4.peg.1672"/>